<dbReference type="AlphaFoldDB" id="A0A2V5HKV0"/>
<reference evidence="2 3" key="1">
    <citation type="submission" date="2018-02" db="EMBL/GenBank/DDBJ databases">
        <title>The genomes of Aspergillus section Nigri reveals drivers in fungal speciation.</title>
        <authorList>
            <consortium name="DOE Joint Genome Institute"/>
            <person name="Vesth T.C."/>
            <person name="Nybo J."/>
            <person name="Theobald S."/>
            <person name="Brandl J."/>
            <person name="Frisvad J.C."/>
            <person name="Nielsen K.F."/>
            <person name="Lyhne E.K."/>
            <person name="Kogle M.E."/>
            <person name="Kuo A."/>
            <person name="Riley R."/>
            <person name="Clum A."/>
            <person name="Nolan M."/>
            <person name="Lipzen A."/>
            <person name="Salamov A."/>
            <person name="Henrissat B."/>
            <person name="Wiebenga A."/>
            <person name="De vries R.P."/>
            <person name="Grigoriev I.V."/>
            <person name="Mortensen U.H."/>
            <person name="Andersen M.R."/>
            <person name="Baker S.E."/>
        </authorList>
    </citation>
    <scope>NUCLEOTIDE SEQUENCE [LARGE SCALE GENOMIC DNA]</scope>
    <source>
        <strain evidence="2 3">CBS 115571</strain>
    </source>
</reference>
<dbReference type="EMBL" id="KZ825107">
    <property type="protein sequence ID" value="PYI23152.1"/>
    <property type="molecule type" value="Genomic_DNA"/>
</dbReference>
<evidence type="ECO:0000313" key="3">
    <source>
        <dbReference type="Proteomes" id="UP000249829"/>
    </source>
</evidence>
<evidence type="ECO:0000256" key="1">
    <source>
        <dbReference type="SAM" id="SignalP"/>
    </source>
</evidence>
<dbReference type="Proteomes" id="UP000249829">
    <property type="component" value="Unassembled WGS sequence"/>
</dbReference>
<sequence>MIAELVTVIVMSLALPLWQWYQPLSHVSSSIPSAPSTTDSISHQQKAQLHEVADLMSEIYQTLVEMRYLDPAGVQPGPHNLTALEPHFEELQIDPTVQYLYSILPYIDTEAAGNRVFLHGGEFTDFRDVDQLEQGRDPFYGSPSDPFFEDEDGPYMRPWVTPLTQLGNHGSVIVYDARRHFIWIIDQEGWSTTDLALQDVEEKEPVSANRNSFEHIPHRPAGDVLRDIVRWHHALDEVPSGGDGWDEWSALEEAQVRGLYQKNGWPDAFDGDAFEIDLVRSIADFVVEEFSTQPLEGVQYYKDFIDGGYRHLAEAEEKLRLARTREEEWDARWRMLLAEAQYRRGEVFLGVAEQHADKMCPGSVCLQPQGRPLWEVQFLHEEVEQKKTELAEAEQEWTGGSGEQHVLGIDAAQWNKEQHLARRRLAVYQNALEAARSDAERLCPGQTFQSMTGLESLRWAHDWDRDIQVEHDFTVQELESARKFLAQVPDAVESVRSKVTEYIRNTEAWFEYSDSKATEIRE</sequence>
<name>A0A2V5HKV0_ASPV1</name>
<evidence type="ECO:0000313" key="2">
    <source>
        <dbReference type="EMBL" id="PYI23152.1"/>
    </source>
</evidence>
<feature type="chain" id="PRO_5015972467" evidence="1">
    <location>
        <begin position="21"/>
        <end position="522"/>
    </location>
</feature>
<accession>A0A2V5HKV0</accession>
<gene>
    <name evidence="2" type="ORF">BO99DRAFT_399497</name>
</gene>
<organism evidence="2 3">
    <name type="scientific">Aspergillus violaceofuscus (strain CBS 115571)</name>
    <dbReference type="NCBI Taxonomy" id="1450538"/>
    <lineage>
        <taxon>Eukaryota</taxon>
        <taxon>Fungi</taxon>
        <taxon>Dikarya</taxon>
        <taxon>Ascomycota</taxon>
        <taxon>Pezizomycotina</taxon>
        <taxon>Eurotiomycetes</taxon>
        <taxon>Eurotiomycetidae</taxon>
        <taxon>Eurotiales</taxon>
        <taxon>Aspergillaceae</taxon>
        <taxon>Aspergillus</taxon>
    </lineage>
</organism>
<protein>
    <submittedName>
        <fullName evidence="2">Uncharacterized protein</fullName>
    </submittedName>
</protein>
<keyword evidence="1" id="KW-0732">Signal</keyword>
<feature type="signal peptide" evidence="1">
    <location>
        <begin position="1"/>
        <end position="20"/>
    </location>
</feature>
<keyword evidence="3" id="KW-1185">Reference proteome</keyword>
<dbReference type="OMA" id="SARNNEY"/>
<proteinExistence type="predicted"/>